<name>A0ABT4UBP6_9ACTN</name>
<dbReference type="RefSeq" id="WP_270689760.1">
    <property type="nucleotide sequence ID" value="NZ_JAQFWQ010000117.1"/>
</dbReference>
<comment type="caution">
    <text evidence="1">The sequence shown here is derived from an EMBL/GenBank/DDBJ whole genome shotgun (WGS) entry which is preliminary data.</text>
</comment>
<accession>A0ABT4UBP6</accession>
<keyword evidence="2" id="KW-1185">Reference proteome</keyword>
<sequence>MATRQLNDPAQIMEMLPEQDRAWFLREYREAAHIAADDPKRFDQLQEMLRTWHLRALARNGDGYEESREQARTGVGDFTSLDEIIARRRAT</sequence>
<proteinExistence type="predicted"/>
<dbReference type="Proteomes" id="UP001527866">
    <property type="component" value="Unassembled WGS sequence"/>
</dbReference>
<evidence type="ECO:0000313" key="2">
    <source>
        <dbReference type="Proteomes" id="UP001527866"/>
    </source>
</evidence>
<dbReference type="Pfam" id="PF19760">
    <property type="entry name" value="DUF6247"/>
    <property type="match status" value="1"/>
</dbReference>
<dbReference type="InterPro" id="IPR046214">
    <property type="entry name" value="DUF6247"/>
</dbReference>
<organism evidence="1 2">
    <name type="scientific">Nocardiopsis endophytica</name>
    <dbReference type="NCBI Taxonomy" id="3018445"/>
    <lineage>
        <taxon>Bacteria</taxon>
        <taxon>Bacillati</taxon>
        <taxon>Actinomycetota</taxon>
        <taxon>Actinomycetes</taxon>
        <taxon>Streptosporangiales</taxon>
        <taxon>Nocardiopsidaceae</taxon>
        <taxon>Nocardiopsis</taxon>
    </lineage>
</organism>
<dbReference type="EMBL" id="JAQFWQ010000117">
    <property type="protein sequence ID" value="MDA2814378.1"/>
    <property type="molecule type" value="Genomic_DNA"/>
</dbReference>
<evidence type="ECO:0000313" key="1">
    <source>
        <dbReference type="EMBL" id="MDA2814378.1"/>
    </source>
</evidence>
<gene>
    <name evidence="1" type="ORF">O4J56_27270</name>
</gene>
<reference evidence="1 2" key="1">
    <citation type="submission" date="2023-01" db="EMBL/GenBank/DDBJ databases">
        <title>Draft genome sequence of Nocardiopsis sp. RSe5-2 isolated from halophytes.</title>
        <authorList>
            <person name="Duangmal K."/>
            <person name="Chantavorakit T."/>
        </authorList>
    </citation>
    <scope>NUCLEOTIDE SEQUENCE [LARGE SCALE GENOMIC DNA]</scope>
    <source>
        <strain evidence="1 2">RSe5-2</strain>
    </source>
</reference>
<protein>
    <submittedName>
        <fullName evidence="1">DUF6247 family protein</fullName>
    </submittedName>
</protein>